<name>A0ABY2TZT0_9PSED</name>
<accession>A0ABY2TZT0</accession>
<evidence type="ECO:0008006" key="3">
    <source>
        <dbReference type="Google" id="ProtNLM"/>
    </source>
</evidence>
<evidence type="ECO:0000313" key="2">
    <source>
        <dbReference type="Proteomes" id="UP000304941"/>
    </source>
</evidence>
<evidence type="ECO:0000313" key="1">
    <source>
        <dbReference type="EMBL" id="TLG89271.1"/>
    </source>
</evidence>
<dbReference type="RefSeq" id="WP_138453157.1">
    <property type="nucleotide sequence ID" value="NZ_VBVZ01000409.1"/>
</dbReference>
<gene>
    <name evidence="1" type="ORF">FEM54_22725</name>
</gene>
<reference evidence="1 2" key="1">
    <citation type="submission" date="2019-05" db="EMBL/GenBank/DDBJ databases">
        <title>Pseudomonas edaphica sp. nov., isolated from rhizospheric soil of Cistus ladanifer L. in Spain.</title>
        <authorList>
            <person name="Peix A."/>
        </authorList>
    </citation>
    <scope>NUCLEOTIDE SEQUENCE [LARGE SCALE GENOMIC DNA]</scope>
    <source>
        <strain evidence="1 2">RD25</strain>
    </source>
</reference>
<proteinExistence type="predicted"/>
<organism evidence="1 2">
    <name type="scientific">Pseudomonas edaphica</name>
    <dbReference type="NCBI Taxonomy" id="2006980"/>
    <lineage>
        <taxon>Bacteria</taxon>
        <taxon>Pseudomonadati</taxon>
        <taxon>Pseudomonadota</taxon>
        <taxon>Gammaproteobacteria</taxon>
        <taxon>Pseudomonadales</taxon>
        <taxon>Pseudomonadaceae</taxon>
        <taxon>Pseudomonas</taxon>
    </lineage>
</organism>
<sequence>MKESYEVIMSCVAEEDLFALLKDLESHSLRVTEVVSSEAIGGKGGLGFNERLIDEFRGFSGDLCIAARLYGFDLISVEDEFFLLVRVVKYNGNVDVELFFDDVCISNIDEVMFLLQRYIQKVCGDVRMAEFYGGIEPAHDLSTRFFTNGVLGPLALSKRP</sequence>
<protein>
    <recommendedName>
        <fullName evidence="3">Transcriptional regulator</fullName>
    </recommendedName>
</protein>
<comment type="caution">
    <text evidence="1">The sequence shown here is derived from an EMBL/GenBank/DDBJ whole genome shotgun (WGS) entry which is preliminary data.</text>
</comment>
<dbReference type="EMBL" id="VBVZ01000409">
    <property type="protein sequence ID" value="TLG89271.1"/>
    <property type="molecule type" value="Genomic_DNA"/>
</dbReference>
<dbReference type="Proteomes" id="UP000304941">
    <property type="component" value="Unassembled WGS sequence"/>
</dbReference>
<keyword evidence="2" id="KW-1185">Reference proteome</keyword>